<evidence type="ECO:0000256" key="1">
    <source>
        <dbReference type="SAM" id="MobiDB-lite"/>
    </source>
</evidence>
<name>A0A099I685_CLOIN</name>
<evidence type="ECO:0000256" key="2">
    <source>
        <dbReference type="SAM" id="Phobius"/>
    </source>
</evidence>
<organism evidence="3 4">
    <name type="scientific">Clostridium innocuum</name>
    <dbReference type="NCBI Taxonomy" id="1522"/>
    <lineage>
        <taxon>Bacteria</taxon>
        <taxon>Bacillati</taxon>
        <taxon>Bacillota</taxon>
        <taxon>Clostridia</taxon>
        <taxon>Eubacteriales</taxon>
        <taxon>Clostridiaceae</taxon>
        <taxon>Clostridium</taxon>
    </lineage>
</organism>
<feature type="transmembrane region" description="Helical" evidence="2">
    <location>
        <begin position="30"/>
        <end position="49"/>
    </location>
</feature>
<feature type="region of interest" description="Disordered" evidence="1">
    <location>
        <begin position="179"/>
        <end position="207"/>
    </location>
</feature>
<evidence type="ECO:0000313" key="4">
    <source>
        <dbReference type="Proteomes" id="UP000030008"/>
    </source>
</evidence>
<keyword evidence="2" id="KW-0472">Membrane</keyword>
<dbReference type="EMBL" id="JQIF01000039">
    <property type="protein sequence ID" value="KGJ53444.1"/>
    <property type="molecule type" value="Genomic_DNA"/>
</dbReference>
<gene>
    <name evidence="3" type="ORF">CIAN88_08445</name>
</gene>
<protein>
    <recommendedName>
        <fullName evidence="5">Fimbrial assembly protein</fullName>
    </recommendedName>
</protein>
<dbReference type="Proteomes" id="UP000030008">
    <property type="component" value="Unassembled WGS sequence"/>
</dbReference>
<keyword evidence="2" id="KW-1133">Transmembrane helix</keyword>
<proteinExistence type="predicted"/>
<sequence>MFQNGLKNKDIDLLKVYKQKKEASPYVGTLKYLVFPIGAAVILISWFGIVTYQNHALDSDIAAAKAELKQVQKQIAEDPNLEKYQSLQKAMNDVEKYKTLHKDIQSYPQLSQNTFDQILIASDVNTSIVSLSYQRETQVVTLQVESLTAEDTEQFVRRLKKSKTFETVDYAGYAQTEKTTKTAEANEKAAENVKDNTEKNTDTKTDTESAAQQLLDLLNKTNETNTQADKQTTTVYSATVLCKLK</sequence>
<accession>A0A099I685</accession>
<evidence type="ECO:0008006" key="5">
    <source>
        <dbReference type="Google" id="ProtNLM"/>
    </source>
</evidence>
<evidence type="ECO:0000313" key="3">
    <source>
        <dbReference type="EMBL" id="KGJ53444.1"/>
    </source>
</evidence>
<reference evidence="3 4" key="1">
    <citation type="submission" date="2014-08" db="EMBL/GenBank/DDBJ databases">
        <title>Clostridium innocuum, an unnegligible vancomycin-resistant pathogen causing extra-intestinal infections.</title>
        <authorList>
            <person name="Feng Y."/>
            <person name="Chiu C.-H."/>
        </authorList>
    </citation>
    <scope>NUCLEOTIDE SEQUENCE [LARGE SCALE GENOMIC DNA]</scope>
    <source>
        <strain evidence="3 4">AN88</strain>
    </source>
</reference>
<keyword evidence="2" id="KW-0812">Transmembrane</keyword>
<dbReference type="AlphaFoldDB" id="A0A099I685"/>
<comment type="caution">
    <text evidence="3">The sequence shown here is derived from an EMBL/GenBank/DDBJ whole genome shotgun (WGS) entry which is preliminary data.</text>
</comment>